<evidence type="ECO:0008006" key="4">
    <source>
        <dbReference type="Google" id="ProtNLM"/>
    </source>
</evidence>
<reference evidence="2 3" key="1">
    <citation type="submission" date="2023-08" db="EMBL/GenBank/DDBJ databases">
        <title>A Necator americanus chromosomal reference genome.</title>
        <authorList>
            <person name="Ilik V."/>
            <person name="Petrzelkova K.J."/>
            <person name="Pardy F."/>
            <person name="Fuh T."/>
            <person name="Niatou-Singa F.S."/>
            <person name="Gouil Q."/>
            <person name="Baker L."/>
            <person name="Ritchie M.E."/>
            <person name="Jex A.R."/>
            <person name="Gazzola D."/>
            <person name="Li H."/>
            <person name="Toshio Fujiwara R."/>
            <person name="Zhan B."/>
            <person name="Aroian R.V."/>
            <person name="Pafco B."/>
            <person name="Schwarz E.M."/>
        </authorList>
    </citation>
    <scope>NUCLEOTIDE SEQUENCE [LARGE SCALE GENOMIC DNA]</scope>
    <source>
        <strain evidence="2 3">Aroian</strain>
        <tissue evidence="2">Whole animal</tissue>
    </source>
</reference>
<comment type="caution">
    <text evidence="2">The sequence shown here is derived from an EMBL/GenBank/DDBJ whole genome shotgun (WGS) entry which is preliminary data.</text>
</comment>
<evidence type="ECO:0000313" key="2">
    <source>
        <dbReference type="EMBL" id="KAK6745335.1"/>
    </source>
</evidence>
<keyword evidence="1" id="KW-0732">Signal</keyword>
<name>A0ABR1D652_NECAM</name>
<organism evidence="2 3">
    <name type="scientific">Necator americanus</name>
    <name type="common">Human hookworm</name>
    <dbReference type="NCBI Taxonomy" id="51031"/>
    <lineage>
        <taxon>Eukaryota</taxon>
        <taxon>Metazoa</taxon>
        <taxon>Ecdysozoa</taxon>
        <taxon>Nematoda</taxon>
        <taxon>Chromadorea</taxon>
        <taxon>Rhabditida</taxon>
        <taxon>Rhabditina</taxon>
        <taxon>Rhabditomorpha</taxon>
        <taxon>Strongyloidea</taxon>
        <taxon>Ancylostomatidae</taxon>
        <taxon>Bunostominae</taxon>
        <taxon>Necator</taxon>
    </lineage>
</organism>
<evidence type="ECO:0000256" key="1">
    <source>
        <dbReference type="SAM" id="SignalP"/>
    </source>
</evidence>
<feature type="chain" id="PRO_5047207897" description="Secreted protein" evidence="1">
    <location>
        <begin position="33"/>
        <end position="68"/>
    </location>
</feature>
<feature type="signal peptide" evidence="1">
    <location>
        <begin position="1"/>
        <end position="32"/>
    </location>
</feature>
<dbReference type="EMBL" id="JAVFWL010000003">
    <property type="protein sequence ID" value="KAK6745335.1"/>
    <property type="molecule type" value="Genomic_DNA"/>
</dbReference>
<evidence type="ECO:0000313" key="3">
    <source>
        <dbReference type="Proteomes" id="UP001303046"/>
    </source>
</evidence>
<sequence length="68" mass="7472">MRGVRGAALIHTVVRPWLCGVVPACIGRYCSGHCPLLKHQVQVPYVTSCLYVLVGDECLTESEMRLVS</sequence>
<protein>
    <recommendedName>
        <fullName evidence="4">Secreted protein</fullName>
    </recommendedName>
</protein>
<gene>
    <name evidence="2" type="primary">Necator_chrIII.g12593</name>
    <name evidence="2" type="ORF">RB195_011826</name>
</gene>
<keyword evidence="3" id="KW-1185">Reference proteome</keyword>
<proteinExistence type="predicted"/>
<accession>A0ABR1D652</accession>
<dbReference type="Proteomes" id="UP001303046">
    <property type="component" value="Unassembled WGS sequence"/>
</dbReference>